<keyword evidence="7" id="KW-0472">Membrane</keyword>
<dbReference type="EMBL" id="CP011125">
    <property type="protein sequence ID" value="AKF04344.1"/>
    <property type="molecule type" value="Genomic_DNA"/>
</dbReference>
<evidence type="ECO:0000313" key="10">
    <source>
        <dbReference type="EMBL" id="AKF04344.1"/>
    </source>
</evidence>
<evidence type="ECO:0000256" key="1">
    <source>
        <dbReference type="ARBA" id="ARBA00000677"/>
    </source>
</evidence>
<dbReference type="PROSITE" id="PS00760">
    <property type="entry name" value="SPASE_I_2"/>
    <property type="match status" value="1"/>
</dbReference>
<feature type="active site" evidence="6">
    <location>
        <position position="81"/>
    </location>
</feature>
<feature type="compositionally biased region" description="Low complexity" evidence="8">
    <location>
        <begin position="29"/>
        <end position="38"/>
    </location>
</feature>
<evidence type="ECO:0000256" key="8">
    <source>
        <dbReference type="SAM" id="MobiDB-lite"/>
    </source>
</evidence>
<dbReference type="KEGG" id="samy:DB32_001493"/>
<evidence type="ECO:0000256" key="2">
    <source>
        <dbReference type="ARBA" id="ARBA00009370"/>
    </source>
</evidence>
<dbReference type="GO" id="GO:0006465">
    <property type="term" value="P:signal peptide processing"/>
    <property type="evidence" value="ECO:0007669"/>
    <property type="project" value="InterPro"/>
</dbReference>
<dbReference type="InterPro" id="IPR000223">
    <property type="entry name" value="Pept_S26A_signal_pept_1"/>
</dbReference>
<dbReference type="CDD" id="cd06530">
    <property type="entry name" value="S26_SPase_I"/>
    <property type="match status" value="1"/>
</dbReference>
<comment type="catalytic activity">
    <reaction evidence="1 7">
        <text>Cleavage of hydrophobic, N-terminal signal or leader sequences from secreted and periplasmic proteins.</text>
        <dbReference type="EC" id="3.4.21.89"/>
    </reaction>
</comment>
<comment type="subcellular location">
    <subcellularLocation>
        <location evidence="7">Membrane</location>
        <topology evidence="7">Single-pass type II membrane protein</topology>
    </subcellularLocation>
</comment>
<dbReference type="Proteomes" id="UP000034883">
    <property type="component" value="Chromosome"/>
</dbReference>
<accession>A0A0F6SE03</accession>
<feature type="transmembrane region" description="Helical" evidence="7">
    <location>
        <begin position="56"/>
        <end position="75"/>
    </location>
</feature>
<dbReference type="PROSITE" id="PS00761">
    <property type="entry name" value="SPASE_I_3"/>
    <property type="match status" value="1"/>
</dbReference>
<dbReference type="SUPFAM" id="SSF51306">
    <property type="entry name" value="LexA/Signal peptidase"/>
    <property type="match status" value="1"/>
</dbReference>
<dbReference type="AlphaFoldDB" id="A0A0F6SE03"/>
<comment type="similarity">
    <text evidence="2 7">Belongs to the peptidase S26 family.</text>
</comment>
<dbReference type="PRINTS" id="PR00727">
    <property type="entry name" value="LEADERPTASE"/>
</dbReference>
<dbReference type="PANTHER" id="PTHR43390">
    <property type="entry name" value="SIGNAL PEPTIDASE I"/>
    <property type="match status" value="1"/>
</dbReference>
<evidence type="ECO:0000313" key="11">
    <source>
        <dbReference type="Proteomes" id="UP000034883"/>
    </source>
</evidence>
<dbReference type="OrthoDB" id="9815782at2"/>
<feature type="active site" evidence="6">
    <location>
        <position position="135"/>
    </location>
</feature>
<evidence type="ECO:0000256" key="4">
    <source>
        <dbReference type="ARBA" id="ARBA00019232"/>
    </source>
</evidence>
<sequence>MSEDPTKPTKPADLRNELGEIGVPRDPTAEATAKAAAAIRESDEERWRRTKSNMKTIGGAVLLAFFIRIVLFEAFEIDGPSMEPTLLNGDRVVVAKFPYGLFLPFTSDAVVSWGMPNPGDVVIVKSPYDDIDIVKRVIGVPGDRIEIREDVVWRNGEPIHRRVLGPCLEEESSEDPTDCEWIEEGTNGELWRTSHSMLSVPESMSPVVVPPGHIFVLGDHRDRSNDSRNPRVGMIPISRVKGRALAIYWSNETHIRWDRIFSAIQ</sequence>
<keyword evidence="5 7" id="KW-0378">Hydrolase</keyword>
<dbReference type="Gene3D" id="2.10.109.10">
    <property type="entry name" value="Umud Fragment, subunit A"/>
    <property type="match status" value="1"/>
</dbReference>
<keyword evidence="7" id="KW-0812">Transmembrane</keyword>
<dbReference type="GO" id="GO:0004252">
    <property type="term" value="F:serine-type endopeptidase activity"/>
    <property type="evidence" value="ECO:0007669"/>
    <property type="project" value="InterPro"/>
</dbReference>
<dbReference type="GO" id="GO:0009003">
    <property type="term" value="F:signal peptidase activity"/>
    <property type="evidence" value="ECO:0007669"/>
    <property type="project" value="UniProtKB-EC"/>
</dbReference>
<feature type="region of interest" description="Disordered" evidence="8">
    <location>
        <begin position="1"/>
        <end position="44"/>
    </location>
</feature>
<keyword evidence="7" id="KW-1133">Transmembrane helix</keyword>
<dbReference type="Pfam" id="PF10502">
    <property type="entry name" value="Peptidase_S26"/>
    <property type="match status" value="1"/>
</dbReference>
<feature type="compositionally biased region" description="Basic and acidic residues" evidence="8">
    <location>
        <begin position="1"/>
        <end position="18"/>
    </location>
</feature>
<dbReference type="InterPro" id="IPR036286">
    <property type="entry name" value="LexA/Signal_pep-like_sf"/>
</dbReference>
<protein>
    <recommendedName>
        <fullName evidence="4 7">Signal peptidase I</fullName>
        <ecNumber evidence="3 7">3.4.21.89</ecNumber>
    </recommendedName>
</protein>
<dbReference type="PANTHER" id="PTHR43390:SF1">
    <property type="entry name" value="CHLOROPLAST PROCESSING PEPTIDASE"/>
    <property type="match status" value="1"/>
</dbReference>
<feature type="domain" description="Peptidase S26" evidence="9">
    <location>
        <begin position="53"/>
        <end position="249"/>
    </location>
</feature>
<name>A0A0F6SE03_9BACT</name>
<reference evidence="10 11" key="1">
    <citation type="submission" date="2015-03" db="EMBL/GenBank/DDBJ databases">
        <title>Genome assembly of Sandaracinus amylolyticus DSM 53668.</title>
        <authorList>
            <person name="Sharma G."/>
            <person name="Subramanian S."/>
        </authorList>
    </citation>
    <scope>NUCLEOTIDE SEQUENCE [LARGE SCALE GENOMIC DNA]</scope>
    <source>
        <strain evidence="10 11">DSM 53668</strain>
    </source>
</reference>
<evidence type="ECO:0000259" key="9">
    <source>
        <dbReference type="Pfam" id="PF10502"/>
    </source>
</evidence>
<evidence type="ECO:0000256" key="6">
    <source>
        <dbReference type="PIRSR" id="PIRSR600223-1"/>
    </source>
</evidence>
<proteinExistence type="inferred from homology"/>
<organism evidence="10 11">
    <name type="scientific">Sandaracinus amylolyticus</name>
    <dbReference type="NCBI Taxonomy" id="927083"/>
    <lineage>
        <taxon>Bacteria</taxon>
        <taxon>Pseudomonadati</taxon>
        <taxon>Myxococcota</taxon>
        <taxon>Polyangia</taxon>
        <taxon>Polyangiales</taxon>
        <taxon>Sandaracinaceae</taxon>
        <taxon>Sandaracinus</taxon>
    </lineage>
</organism>
<dbReference type="NCBIfam" id="TIGR02227">
    <property type="entry name" value="sigpep_I_bact"/>
    <property type="match status" value="1"/>
</dbReference>
<evidence type="ECO:0000256" key="7">
    <source>
        <dbReference type="RuleBase" id="RU362042"/>
    </source>
</evidence>
<dbReference type="RefSeq" id="WP_053231697.1">
    <property type="nucleotide sequence ID" value="NZ_CP011125.1"/>
</dbReference>
<dbReference type="STRING" id="927083.DB32_001493"/>
<gene>
    <name evidence="10" type="ORF">DB32_001493</name>
</gene>
<dbReference type="InterPro" id="IPR019758">
    <property type="entry name" value="Pept_S26A_signal_pept_1_CS"/>
</dbReference>
<evidence type="ECO:0000256" key="3">
    <source>
        <dbReference type="ARBA" id="ARBA00013208"/>
    </source>
</evidence>
<evidence type="ECO:0000256" key="5">
    <source>
        <dbReference type="ARBA" id="ARBA00022801"/>
    </source>
</evidence>
<dbReference type="InterPro" id="IPR019757">
    <property type="entry name" value="Pept_S26A_signal_pept_1_Lys-AS"/>
</dbReference>
<keyword evidence="11" id="KW-1185">Reference proteome</keyword>
<dbReference type="InterPro" id="IPR019533">
    <property type="entry name" value="Peptidase_S26"/>
</dbReference>
<dbReference type="EC" id="3.4.21.89" evidence="3 7"/>
<keyword evidence="7" id="KW-0645">Protease</keyword>
<dbReference type="GO" id="GO:0016020">
    <property type="term" value="C:membrane"/>
    <property type="evidence" value="ECO:0007669"/>
    <property type="project" value="UniProtKB-SubCell"/>
</dbReference>